<dbReference type="Gene3D" id="1.10.287.1060">
    <property type="entry name" value="ESAT-6-like"/>
    <property type="match status" value="1"/>
</dbReference>
<dbReference type="SUPFAM" id="SSF140453">
    <property type="entry name" value="EsxAB dimer-like"/>
    <property type="match status" value="1"/>
</dbReference>
<reference evidence="1 2" key="1">
    <citation type="submission" date="2024-06" db="EMBL/GenBank/DDBJ databases">
        <title>The Natural Products Discovery Center: Release of the First 8490 Sequenced Strains for Exploring Actinobacteria Biosynthetic Diversity.</title>
        <authorList>
            <person name="Kalkreuter E."/>
            <person name="Kautsar S.A."/>
            <person name="Yang D."/>
            <person name="Bader C.D."/>
            <person name="Teijaro C.N."/>
            <person name="Fluegel L."/>
            <person name="Davis C.M."/>
            <person name="Simpson J.R."/>
            <person name="Lauterbach L."/>
            <person name="Steele A.D."/>
            <person name="Gui C."/>
            <person name="Meng S."/>
            <person name="Li G."/>
            <person name="Viehrig K."/>
            <person name="Ye F."/>
            <person name="Su P."/>
            <person name="Kiefer A.F."/>
            <person name="Nichols A."/>
            <person name="Cepeda A.J."/>
            <person name="Yan W."/>
            <person name="Fan B."/>
            <person name="Jiang Y."/>
            <person name="Adhikari A."/>
            <person name="Zheng C.-J."/>
            <person name="Schuster L."/>
            <person name="Cowan T.M."/>
            <person name="Smanski M.J."/>
            <person name="Chevrette M.G."/>
            <person name="De Carvalho L.P.S."/>
            <person name="Shen B."/>
        </authorList>
    </citation>
    <scope>NUCLEOTIDE SEQUENCE [LARGE SCALE GENOMIC DNA]</scope>
    <source>
        <strain evidence="1 2">NPDC053791</strain>
    </source>
</reference>
<comment type="caution">
    <text evidence="1">The sequence shown here is derived from an EMBL/GenBank/DDBJ whole genome shotgun (WGS) entry which is preliminary data.</text>
</comment>
<evidence type="ECO:0008006" key="3">
    <source>
        <dbReference type="Google" id="ProtNLM"/>
    </source>
</evidence>
<name>A0ABV3IW45_9ACTN</name>
<dbReference type="Proteomes" id="UP001552479">
    <property type="component" value="Unassembled WGS sequence"/>
</dbReference>
<organism evidence="1 2">
    <name type="scientific">Streptomyces roseoverticillatus</name>
    <dbReference type="NCBI Taxonomy" id="66429"/>
    <lineage>
        <taxon>Bacteria</taxon>
        <taxon>Bacillati</taxon>
        <taxon>Actinomycetota</taxon>
        <taxon>Actinomycetes</taxon>
        <taxon>Kitasatosporales</taxon>
        <taxon>Streptomycetaceae</taxon>
        <taxon>Streptomyces</taxon>
    </lineage>
</organism>
<accession>A0ABV3IW45</accession>
<protein>
    <recommendedName>
        <fullName evidence="3">WXG100 family type VII secretion target</fullName>
    </recommendedName>
</protein>
<gene>
    <name evidence="1" type="ORF">AB0L03_14460</name>
</gene>
<dbReference type="RefSeq" id="WP_359094010.1">
    <property type="nucleotide sequence ID" value="NZ_JBEZGT010000001.1"/>
</dbReference>
<sequence length="133" mass="13337">MGSGPGSGGGGAGGGDGKILDIKTADLKSAAPAFSEQSGKLRDALSELTDTLDGLGSPWGADDQGKQFGESYKPARTKIENATKILVTGLASIHEAMVDMSDGHIENDKLIAAMFSKKGAKGAKDAQGGGSGK</sequence>
<dbReference type="EMBL" id="JBFASG010000011">
    <property type="protein sequence ID" value="MEV4924026.1"/>
    <property type="molecule type" value="Genomic_DNA"/>
</dbReference>
<evidence type="ECO:0000313" key="2">
    <source>
        <dbReference type="Proteomes" id="UP001552479"/>
    </source>
</evidence>
<evidence type="ECO:0000313" key="1">
    <source>
        <dbReference type="EMBL" id="MEV4924026.1"/>
    </source>
</evidence>
<proteinExistence type="predicted"/>
<keyword evidence="2" id="KW-1185">Reference proteome</keyword>
<dbReference type="InterPro" id="IPR036689">
    <property type="entry name" value="ESAT-6-like_sf"/>
</dbReference>